<organism evidence="8 9">
    <name type="scientific">Prymnesium parvum</name>
    <name type="common">Toxic golden alga</name>
    <dbReference type="NCBI Taxonomy" id="97485"/>
    <lineage>
        <taxon>Eukaryota</taxon>
        <taxon>Haptista</taxon>
        <taxon>Haptophyta</taxon>
        <taxon>Prymnesiophyceae</taxon>
        <taxon>Prymnesiales</taxon>
        <taxon>Prymnesiaceae</taxon>
        <taxon>Prymnesium</taxon>
    </lineage>
</organism>
<accession>A0AB34JR90</accession>
<keyword evidence="6" id="KW-0624">Polysaccharide degradation</keyword>
<evidence type="ECO:0000256" key="1">
    <source>
        <dbReference type="ARBA" id="ARBA00006044"/>
    </source>
</evidence>
<sequence length="383" mass="40521">MFLPLLLALGFPDPEPHPPCVPIVVDGADATGFTSIQSLQDAPFWTDGQPPVRLHLKLENRLYLTRRQCVNYEPKPWKHVRYDALDLRERTLSFDVDLSTVGCCASLEVALVAMPHEGAKAYRDGYCDAETPRPSPGPVDMLLVDAEDAAEISSPSAPPPPRRGCTTLTLMEANNQALRSALQTTGANASACAAAGCAARSDGALFGPGGAIATSGACVNDHSCAFTVEANFTRDGDVRVHLIQRGARHAFFHPAAAAGDREELAAALARGMVLFVSMRRASGCSPSTQCDASAAEAILDSWRIESPPPPPPQPPSPPSPPASPPEPPLLPPPSSPSPPPGISAAGVLAVGVAGCCISRRCKRRRRGRQAEEELLNGQYAEYE</sequence>
<feature type="region of interest" description="Disordered" evidence="7">
    <location>
        <begin position="302"/>
        <end position="343"/>
    </location>
</feature>
<keyword evidence="5" id="KW-0326">Glycosidase</keyword>
<dbReference type="SUPFAM" id="SSF49899">
    <property type="entry name" value="Concanavalin A-like lectins/glucanases"/>
    <property type="match status" value="1"/>
</dbReference>
<dbReference type="InterPro" id="IPR013320">
    <property type="entry name" value="ConA-like_dom_sf"/>
</dbReference>
<evidence type="ECO:0000313" key="9">
    <source>
        <dbReference type="Proteomes" id="UP001515480"/>
    </source>
</evidence>
<proteinExistence type="inferred from homology"/>
<feature type="compositionally biased region" description="Pro residues" evidence="7">
    <location>
        <begin position="306"/>
        <end position="341"/>
    </location>
</feature>
<keyword evidence="3" id="KW-0136">Cellulose degradation</keyword>
<protein>
    <submittedName>
        <fullName evidence="8">Uncharacterized protein</fullName>
    </submittedName>
</protein>
<keyword evidence="2" id="KW-0378">Hydrolase</keyword>
<dbReference type="AlphaFoldDB" id="A0AB34JR90"/>
<dbReference type="GO" id="GO:0030245">
    <property type="term" value="P:cellulose catabolic process"/>
    <property type="evidence" value="ECO:0007669"/>
    <property type="project" value="UniProtKB-KW"/>
</dbReference>
<evidence type="ECO:0000256" key="6">
    <source>
        <dbReference type="ARBA" id="ARBA00023326"/>
    </source>
</evidence>
<reference evidence="8 9" key="1">
    <citation type="journal article" date="2024" name="Science">
        <title>Giant polyketide synthase enzymes in the biosynthesis of giant marine polyether toxins.</title>
        <authorList>
            <person name="Fallon T.R."/>
            <person name="Shende V.V."/>
            <person name="Wierzbicki I.H."/>
            <person name="Pendleton A.L."/>
            <person name="Watervoot N.F."/>
            <person name="Auber R.P."/>
            <person name="Gonzalez D.J."/>
            <person name="Wisecaver J.H."/>
            <person name="Moore B.S."/>
        </authorList>
    </citation>
    <scope>NUCLEOTIDE SEQUENCE [LARGE SCALE GENOMIC DNA]</scope>
    <source>
        <strain evidence="8 9">12B1</strain>
    </source>
</reference>
<dbReference type="Proteomes" id="UP001515480">
    <property type="component" value="Unassembled WGS sequence"/>
</dbReference>
<keyword evidence="9" id="KW-1185">Reference proteome</keyword>
<dbReference type="Gene3D" id="2.70.100.10">
    <property type="entry name" value="Glycoside hydrolase, family 7, domain"/>
    <property type="match status" value="1"/>
</dbReference>
<evidence type="ECO:0000256" key="5">
    <source>
        <dbReference type="ARBA" id="ARBA00023295"/>
    </source>
</evidence>
<keyword evidence="4" id="KW-0119">Carbohydrate metabolism</keyword>
<dbReference type="Pfam" id="PF00840">
    <property type="entry name" value="Glyco_hydro_7"/>
    <property type="match status" value="1"/>
</dbReference>
<evidence type="ECO:0000256" key="7">
    <source>
        <dbReference type="SAM" id="MobiDB-lite"/>
    </source>
</evidence>
<evidence type="ECO:0000256" key="3">
    <source>
        <dbReference type="ARBA" id="ARBA00023001"/>
    </source>
</evidence>
<dbReference type="GO" id="GO:0004553">
    <property type="term" value="F:hydrolase activity, hydrolyzing O-glycosyl compounds"/>
    <property type="evidence" value="ECO:0007669"/>
    <property type="project" value="InterPro"/>
</dbReference>
<evidence type="ECO:0000256" key="2">
    <source>
        <dbReference type="ARBA" id="ARBA00022801"/>
    </source>
</evidence>
<evidence type="ECO:0000256" key="4">
    <source>
        <dbReference type="ARBA" id="ARBA00023277"/>
    </source>
</evidence>
<dbReference type="InterPro" id="IPR037019">
    <property type="entry name" value="Glyco_hydro_7_sf"/>
</dbReference>
<comment type="caution">
    <text evidence="8">The sequence shown here is derived from an EMBL/GenBank/DDBJ whole genome shotgun (WGS) entry which is preliminary data.</text>
</comment>
<gene>
    <name evidence="8" type="ORF">AB1Y20_018971</name>
</gene>
<feature type="region of interest" description="Disordered" evidence="7">
    <location>
        <begin position="363"/>
        <end position="383"/>
    </location>
</feature>
<dbReference type="InterPro" id="IPR001722">
    <property type="entry name" value="Glyco_hydro_7"/>
</dbReference>
<dbReference type="EMBL" id="JBGBPQ010000005">
    <property type="protein sequence ID" value="KAL1524060.1"/>
    <property type="molecule type" value="Genomic_DNA"/>
</dbReference>
<evidence type="ECO:0000313" key="8">
    <source>
        <dbReference type="EMBL" id="KAL1524060.1"/>
    </source>
</evidence>
<comment type="similarity">
    <text evidence="1">Belongs to the glycosyl hydrolase 7 (cellulase C) family.</text>
</comment>
<name>A0AB34JR90_PRYPA</name>